<name>A0A3S4CG90_9BRAD</name>
<evidence type="ECO:0000259" key="2">
    <source>
        <dbReference type="Pfam" id="PF07331"/>
    </source>
</evidence>
<dbReference type="Pfam" id="PF07331">
    <property type="entry name" value="TctB"/>
    <property type="match status" value="1"/>
</dbReference>
<keyword evidence="1" id="KW-0472">Membrane</keyword>
<organism evidence="3 4">
    <name type="scientific">Rhodoplanes serenus</name>
    <dbReference type="NCBI Taxonomy" id="200615"/>
    <lineage>
        <taxon>Bacteria</taxon>
        <taxon>Pseudomonadati</taxon>
        <taxon>Pseudomonadota</taxon>
        <taxon>Alphaproteobacteria</taxon>
        <taxon>Hyphomicrobiales</taxon>
        <taxon>Nitrobacteraceae</taxon>
        <taxon>Rhodoplanes</taxon>
    </lineage>
</organism>
<gene>
    <name evidence="3" type="ORF">RHODGE_RHODGE_01592</name>
</gene>
<protein>
    <recommendedName>
        <fullName evidence="2">DUF1468 domain-containing protein</fullName>
    </recommendedName>
</protein>
<keyword evidence="1" id="KW-0812">Transmembrane</keyword>
<dbReference type="InterPro" id="IPR009936">
    <property type="entry name" value="DUF1468"/>
</dbReference>
<feature type="transmembrane region" description="Helical" evidence="1">
    <location>
        <begin position="120"/>
        <end position="138"/>
    </location>
</feature>
<evidence type="ECO:0000256" key="1">
    <source>
        <dbReference type="SAM" id="Phobius"/>
    </source>
</evidence>
<feature type="transmembrane region" description="Helical" evidence="1">
    <location>
        <begin position="45"/>
        <end position="63"/>
    </location>
</feature>
<dbReference type="Proteomes" id="UP000289200">
    <property type="component" value="Unassembled WGS sequence"/>
</dbReference>
<evidence type="ECO:0000313" key="3">
    <source>
        <dbReference type="EMBL" id="VCU08421.1"/>
    </source>
</evidence>
<dbReference type="EMBL" id="UWOC01000128">
    <property type="protein sequence ID" value="VCU08421.1"/>
    <property type="molecule type" value="Genomic_DNA"/>
</dbReference>
<accession>A0A3S4CG90</accession>
<feature type="transmembrane region" description="Helical" evidence="1">
    <location>
        <begin position="12"/>
        <end position="33"/>
    </location>
</feature>
<dbReference type="RefSeq" id="WP_129608521.1">
    <property type="nucleotide sequence ID" value="NZ_UWOC01000128.1"/>
</dbReference>
<feature type="domain" description="DUF1468" evidence="2">
    <location>
        <begin position="15"/>
        <end position="147"/>
    </location>
</feature>
<dbReference type="OrthoDB" id="5186924at2"/>
<keyword evidence="1" id="KW-1133">Transmembrane helix</keyword>
<dbReference type="AlphaFoldDB" id="A0A3S4CG90"/>
<feature type="transmembrane region" description="Helical" evidence="1">
    <location>
        <begin position="83"/>
        <end position="114"/>
    </location>
</feature>
<proteinExistence type="predicted"/>
<sequence length="153" mass="15511">MTGLSVPRWAGDAAVGLALALGGVALLWLAAPIPRGSVGTPGPGFMPAVLGIALISLGLACALRAWRERDAAIVTLADRKAAVCLVALAAAALGFIPLGFVPTVALLLAVLFTVLGGKPWWRAALYGLGASLALHGVFQRILGLGLPAGIWPF</sequence>
<evidence type="ECO:0000313" key="4">
    <source>
        <dbReference type="Proteomes" id="UP000289200"/>
    </source>
</evidence>
<comment type="caution">
    <text evidence="3">The sequence shown here is derived from an EMBL/GenBank/DDBJ whole genome shotgun (WGS) entry which is preliminary data.</text>
</comment>
<keyword evidence="4" id="KW-1185">Reference proteome</keyword>
<reference evidence="4" key="1">
    <citation type="submission" date="2018-10" db="EMBL/GenBank/DDBJ databases">
        <authorList>
            <person name="Peiro R."/>
            <person name="Begona"/>
            <person name="Cbmso G."/>
            <person name="Lopez M."/>
            <person name="Gonzalez S."/>
            <person name="Sacristan E."/>
            <person name="Castillo E."/>
        </authorList>
    </citation>
    <scope>NUCLEOTIDE SEQUENCE [LARGE SCALE GENOMIC DNA]</scope>
</reference>